<proteinExistence type="predicted"/>
<dbReference type="Pfam" id="PF06835">
    <property type="entry name" value="LptC"/>
    <property type="match status" value="1"/>
</dbReference>
<evidence type="ECO:0008006" key="3">
    <source>
        <dbReference type="Google" id="ProtNLM"/>
    </source>
</evidence>
<evidence type="ECO:0000313" key="2">
    <source>
        <dbReference type="Proteomes" id="UP000006362"/>
    </source>
</evidence>
<dbReference type="HOGENOM" id="CLU_1530193_0_0_0"/>
<dbReference type="AlphaFoldDB" id="E8T2M2"/>
<accession>E8T2M2</accession>
<dbReference type="eggNOG" id="ENOG503454K">
    <property type="taxonomic scope" value="Bacteria"/>
</dbReference>
<dbReference type="RefSeq" id="WP_013537903.1">
    <property type="nucleotide sequence ID" value="NC_014926.1"/>
</dbReference>
<dbReference type="InterPro" id="IPR010664">
    <property type="entry name" value="LipoPS_assembly_LptC-rel"/>
</dbReference>
<protein>
    <recommendedName>
        <fullName evidence="3">LPS export ABC transporter periplasmic protein LptC</fullName>
    </recommendedName>
</protein>
<dbReference type="OrthoDB" id="15137at2"/>
<dbReference type="STRING" id="648996.Theam_1153"/>
<sequence>MRRKLYRLAVLLAFLSLLPLVLFLSRREEPPLKVKVKVHQRQTIENFTLESTGKRVWTLSAPEAQMVDKDKIYLKEPVLTVYLKEPVKIYADSAVYFRDKGIVDLISPRLVTANYTAYTGRGVYNLKTATFKSLTTCTATAPGKGSTVGASCTVKVDKGVVIIKGKVKSVLYGALK</sequence>
<evidence type="ECO:0000313" key="1">
    <source>
        <dbReference type="EMBL" id="ADU97117.1"/>
    </source>
</evidence>
<name>E8T2M2_THEA1</name>
<dbReference type="Proteomes" id="UP000006362">
    <property type="component" value="Chromosome"/>
</dbReference>
<reference evidence="1" key="1">
    <citation type="submission" date="2011-01" db="EMBL/GenBank/DDBJ databases">
        <title>Complete sequence of chromosome of Thermovibrio ammonificans HB-1.</title>
        <authorList>
            <consortium name="US DOE Joint Genome Institute"/>
            <person name="Lucas S."/>
            <person name="Copeland A."/>
            <person name="Lapidus A."/>
            <person name="Cheng J.-F."/>
            <person name="Goodwin L."/>
            <person name="Pitluck S."/>
            <person name="Davenport K."/>
            <person name="Detter J.C."/>
            <person name="Han C."/>
            <person name="Tapia R."/>
            <person name="Land M."/>
            <person name="Hauser L."/>
            <person name="Kyrpides N."/>
            <person name="Ivanova N."/>
            <person name="Ovchinnikova G."/>
            <person name="Vetriani C."/>
            <person name="Woyke T."/>
        </authorList>
    </citation>
    <scope>NUCLEOTIDE SEQUENCE [LARGE SCALE GENOMIC DNA]</scope>
    <source>
        <strain evidence="1">HB-1</strain>
    </source>
</reference>
<organism evidence="1 2">
    <name type="scientific">Thermovibrio ammonificans (strain DSM 15698 / JCM 12110 / HB-1)</name>
    <dbReference type="NCBI Taxonomy" id="648996"/>
    <lineage>
        <taxon>Bacteria</taxon>
        <taxon>Pseudomonadati</taxon>
        <taxon>Aquificota</taxon>
        <taxon>Aquificia</taxon>
        <taxon>Desulfurobacteriales</taxon>
        <taxon>Desulfurobacteriaceae</taxon>
        <taxon>Thermovibrio</taxon>
    </lineage>
</organism>
<dbReference type="KEGG" id="tam:Theam_1153"/>
<keyword evidence="2" id="KW-1185">Reference proteome</keyword>
<gene>
    <name evidence="1" type="ordered locus">Theam_1153</name>
</gene>
<dbReference type="EMBL" id="CP002444">
    <property type="protein sequence ID" value="ADU97117.1"/>
    <property type="molecule type" value="Genomic_DNA"/>
</dbReference>